<evidence type="ECO:0000313" key="9">
    <source>
        <dbReference type="EMBL" id="PJI92679.1"/>
    </source>
</evidence>
<keyword evidence="4 7" id="KW-1133">Transmembrane helix</keyword>
<evidence type="ECO:0000256" key="6">
    <source>
        <dbReference type="SAM" id="Coils"/>
    </source>
</evidence>
<feature type="transmembrane region" description="Helical" evidence="7">
    <location>
        <begin position="51"/>
        <end position="72"/>
    </location>
</feature>
<evidence type="ECO:0000259" key="8">
    <source>
        <dbReference type="Pfam" id="PF02706"/>
    </source>
</evidence>
<feature type="domain" description="Polysaccharide chain length determinant N-terminal" evidence="8">
    <location>
        <begin position="38"/>
        <end position="126"/>
    </location>
</feature>
<dbReference type="RefSeq" id="WP_100367472.1">
    <property type="nucleotide sequence ID" value="NZ_PGTY01000001.1"/>
</dbReference>
<accession>A0A2M8WP17</accession>
<dbReference type="Pfam" id="PF02706">
    <property type="entry name" value="Wzz"/>
    <property type="match status" value="1"/>
</dbReference>
<gene>
    <name evidence="9" type="ORF">BC777_1538</name>
</gene>
<dbReference type="Proteomes" id="UP000228531">
    <property type="component" value="Unassembled WGS sequence"/>
</dbReference>
<dbReference type="PANTHER" id="PTHR32309">
    <property type="entry name" value="TYROSINE-PROTEIN KINASE"/>
    <property type="match status" value="1"/>
</dbReference>
<dbReference type="EMBL" id="PGTY01000001">
    <property type="protein sequence ID" value="PJI92679.1"/>
    <property type="molecule type" value="Genomic_DNA"/>
</dbReference>
<keyword evidence="3 7" id="KW-0812">Transmembrane</keyword>
<dbReference type="PANTHER" id="PTHR32309:SF13">
    <property type="entry name" value="FERRIC ENTEROBACTIN TRANSPORT PROTEIN FEPE"/>
    <property type="match status" value="1"/>
</dbReference>
<evidence type="ECO:0000256" key="7">
    <source>
        <dbReference type="SAM" id="Phobius"/>
    </source>
</evidence>
<dbReference type="SUPFAM" id="SSF52540">
    <property type="entry name" value="P-loop containing nucleoside triphosphate hydrolases"/>
    <property type="match status" value="1"/>
</dbReference>
<evidence type="ECO:0000256" key="3">
    <source>
        <dbReference type="ARBA" id="ARBA00022692"/>
    </source>
</evidence>
<name>A0A2M8WP17_9RHOB</name>
<dbReference type="Gene3D" id="3.40.50.300">
    <property type="entry name" value="P-loop containing nucleotide triphosphate hydrolases"/>
    <property type="match status" value="1"/>
</dbReference>
<dbReference type="InterPro" id="IPR003856">
    <property type="entry name" value="LPS_length_determ_N"/>
</dbReference>
<dbReference type="GO" id="GO:0004713">
    <property type="term" value="F:protein tyrosine kinase activity"/>
    <property type="evidence" value="ECO:0007669"/>
    <property type="project" value="TreeGrafter"/>
</dbReference>
<evidence type="ECO:0000256" key="2">
    <source>
        <dbReference type="ARBA" id="ARBA00022475"/>
    </source>
</evidence>
<keyword evidence="5 7" id="KW-0472">Membrane</keyword>
<dbReference type="AlphaFoldDB" id="A0A2M8WP17"/>
<feature type="coiled-coil region" evidence="6">
    <location>
        <begin position="319"/>
        <end position="389"/>
    </location>
</feature>
<dbReference type="InterPro" id="IPR027417">
    <property type="entry name" value="P-loop_NTPase"/>
</dbReference>
<keyword evidence="2" id="KW-1003">Cell membrane</keyword>
<dbReference type="OrthoDB" id="230260at2"/>
<feature type="coiled-coil region" evidence="6">
    <location>
        <begin position="239"/>
        <end position="293"/>
    </location>
</feature>
<keyword evidence="6" id="KW-0175">Coiled coil</keyword>
<evidence type="ECO:0000256" key="1">
    <source>
        <dbReference type="ARBA" id="ARBA00004651"/>
    </source>
</evidence>
<dbReference type="GO" id="GO:0005886">
    <property type="term" value="C:plasma membrane"/>
    <property type="evidence" value="ECO:0007669"/>
    <property type="project" value="UniProtKB-SubCell"/>
</dbReference>
<organism evidence="9 10">
    <name type="scientific">Yoonia maricola</name>
    <dbReference type="NCBI Taxonomy" id="420999"/>
    <lineage>
        <taxon>Bacteria</taxon>
        <taxon>Pseudomonadati</taxon>
        <taxon>Pseudomonadota</taxon>
        <taxon>Alphaproteobacteria</taxon>
        <taxon>Rhodobacterales</taxon>
        <taxon>Paracoccaceae</taxon>
        <taxon>Yoonia</taxon>
    </lineage>
</organism>
<sequence length="786" mass="86346">MDEKRALTPRPARRLNLPAQMNFEPATPAGAPAQAPLFDFKSVWRMFRRRILLILFVTALCAGATVFLHSLIPNAYSANTRILLDEQSVNPFDGDEVFAEIGLSNPAVESQMLVMRSPFLLSQVVERLDLSNDEEFMAVPTTPMRDRLAQWRADFLPGSVSTYEKTDPERFQHAVETLRSNLDVSRNARTLVIQLRFTATSPELAADIVNAVAETYVESRLGVRQDTALRAAEWFDERIAELNLRAIEVEQQIQRLSNGEVEALETSQSVESLQNARQELQNAMSNRAQIQTDVLRLRTIIANGRGLRSVPSNLMSDDMRSLAEEADILRDQLAQIADETPEDTAQITEVTAQLDALEASGADLLAVMLAEAEERIVAAEAAEFEAQTRFASVREAGGIGITNRNEVELRSLEGEARVYRQLYESYLESYLRTVQQQSFPSTEATIIQTAVEPDNADTPGLTRLLVLGILVGLTLGASGAFILEASDGRIRTAGQLSRAARAPFLGALPERWDDLSEAAARADQSKVPVIQVVKRIRETRQETIALPENLVSLIHKSPQMYAAISHPLSAFSETIRRVNVEADNLHASIERDHGPATKIIGFISDQKSKGRSIAAVNYAEMLSVGGGLTLLIDLDWTGLHLTESIAPAAQWGAAELAMRNSATRSEQAFWYDERTSMYFLPNRSTAKGAALDPQAFDQTKLKELIAALSMKFENIVIDLSPMAISSDPAAMSDVVSGFVAVADWGHTRSASLSAELRRAAIHSPKLFGTVINGVSMKKLADYEAAG</sequence>
<evidence type="ECO:0000256" key="5">
    <source>
        <dbReference type="ARBA" id="ARBA00023136"/>
    </source>
</evidence>
<comment type="subcellular location">
    <subcellularLocation>
        <location evidence="1">Cell membrane</location>
        <topology evidence="1">Multi-pass membrane protein</topology>
    </subcellularLocation>
</comment>
<dbReference type="InterPro" id="IPR050445">
    <property type="entry name" value="Bact_polysacc_biosynth/exp"/>
</dbReference>
<keyword evidence="10" id="KW-1185">Reference proteome</keyword>
<comment type="caution">
    <text evidence="9">The sequence shown here is derived from an EMBL/GenBank/DDBJ whole genome shotgun (WGS) entry which is preliminary data.</text>
</comment>
<protein>
    <submittedName>
        <fullName evidence="9">Succinoglycan biosynthesis transport protein ExoP</fullName>
    </submittedName>
</protein>
<proteinExistence type="predicted"/>
<reference evidence="9 10" key="1">
    <citation type="submission" date="2017-11" db="EMBL/GenBank/DDBJ databases">
        <title>Genomic Encyclopedia of Archaeal and Bacterial Type Strains, Phase II (KMG-II): From Individual Species to Whole Genera.</title>
        <authorList>
            <person name="Goeker M."/>
        </authorList>
    </citation>
    <scope>NUCLEOTIDE SEQUENCE [LARGE SCALE GENOMIC DNA]</scope>
    <source>
        <strain evidence="9 10">DSM 29128</strain>
    </source>
</reference>
<evidence type="ECO:0000313" key="10">
    <source>
        <dbReference type="Proteomes" id="UP000228531"/>
    </source>
</evidence>
<evidence type="ECO:0000256" key="4">
    <source>
        <dbReference type="ARBA" id="ARBA00022989"/>
    </source>
</evidence>